<dbReference type="SUPFAM" id="SSF53613">
    <property type="entry name" value="Ribokinase-like"/>
    <property type="match status" value="1"/>
</dbReference>
<dbReference type="eggNOG" id="COG1992">
    <property type="taxonomic scope" value="Bacteria"/>
</dbReference>
<accession>F7YUG3</accession>
<sequence>MVLVVAGFDPSAGAGILQDIKTLSLLGVQTCAVVAVETVQNAEKVFQIKPRPVEDICLELDVLPTPRVVKVGLCQPTFVELLRRKYPNAKIVWNVILKSSSGFEFFKPQEVLPYLGFADYLLMNSEEYDRLVECNKSFLKNMMEKIIITGGHRKEEKIIIEYNGEKFVEEKVEGKFHGTGCCFSSAFAGFLDLGYEPKEAIIAAAALVRKILERSKNLKYVASELLAREWQKYDILEQLDELLEEFLMLGPLTVPEVGQNVSFALDWSKTEEEVAKFPGRIRMCLGKAVVVSKACFKDKSHTARMVLTAKKFFPHIKCATNIKFKKEYVENAIKQGYLVFKYDRSLESEELMKKDEGSMEFMIKLAVEKLGRMPDVIWDDGWYGKEAMIRVFGRNPKEILEKVKKIVSG</sequence>
<dbReference type="GO" id="GO:0008902">
    <property type="term" value="F:hydroxymethylpyrimidine kinase activity"/>
    <property type="evidence" value="ECO:0007669"/>
    <property type="project" value="TreeGrafter"/>
</dbReference>
<dbReference type="Pfam" id="PF08543">
    <property type="entry name" value="Phos_pyr_kin"/>
    <property type="match status" value="1"/>
</dbReference>
<name>F7YUG3_9THEM</name>
<keyword evidence="3" id="KW-0418">Kinase</keyword>
<evidence type="ECO:0000259" key="1">
    <source>
        <dbReference type="Pfam" id="PF08543"/>
    </source>
</evidence>
<dbReference type="Proteomes" id="UP000006804">
    <property type="component" value="Chromosome"/>
</dbReference>
<dbReference type="AlphaFoldDB" id="F7YUG3"/>
<dbReference type="GO" id="GO:0009228">
    <property type="term" value="P:thiamine biosynthetic process"/>
    <property type="evidence" value="ECO:0007669"/>
    <property type="project" value="TreeGrafter"/>
</dbReference>
<dbReference type="PANTHER" id="PTHR20858">
    <property type="entry name" value="PHOSPHOMETHYLPYRIMIDINE KINASE"/>
    <property type="match status" value="1"/>
</dbReference>
<reference evidence="3 4" key="1">
    <citation type="submission" date="2010-11" db="EMBL/GenBank/DDBJ databases">
        <title>The complete genome of Thermotoga thermarum DSM 5069.</title>
        <authorList>
            <consortium name="US DOE Joint Genome Institute (JGI-PGF)"/>
            <person name="Lucas S."/>
            <person name="Copeland A."/>
            <person name="Lapidus A."/>
            <person name="Bruce D."/>
            <person name="Goodwin L."/>
            <person name="Pitluck S."/>
            <person name="Kyrpides N."/>
            <person name="Mavromatis K."/>
            <person name="Ivanova N."/>
            <person name="Zeytun A."/>
            <person name="Brettin T."/>
            <person name="Detter J.C."/>
            <person name="Tapia R."/>
            <person name="Han C."/>
            <person name="Land M."/>
            <person name="Hauser L."/>
            <person name="Markowitz V."/>
            <person name="Cheng J.-F."/>
            <person name="Hugenholtz P."/>
            <person name="Woyke T."/>
            <person name="Wu D."/>
            <person name="Spring S."/>
            <person name="Schroeder M."/>
            <person name="Brambilla E."/>
            <person name="Klenk H.-P."/>
            <person name="Eisen J.A."/>
        </authorList>
    </citation>
    <scope>NUCLEOTIDE SEQUENCE [LARGE SCALE GENOMIC DNA]</scope>
    <source>
        <strain evidence="3 4">DSM 5069</strain>
    </source>
</reference>
<dbReference type="GO" id="GO:0005829">
    <property type="term" value="C:cytosol"/>
    <property type="evidence" value="ECO:0007669"/>
    <property type="project" value="TreeGrafter"/>
</dbReference>
<evidence type="ECO:0000313" key="3">
    <source>
        <dbReference type="EMBL" id="AEH51434.1"/>
    </source>
</evidence>
<keyword evidence="3" id="KW-0808">Transferase</keyword>
<keyword evidence="4" id="KW-1185">Reference proteome</keyword>
<dbReference type="OrthoDB" id="9810880at2"/>
<dbReference type="InterPro" id="IPR019293">
    <property type="entry name" value="ThiN"/>
</dbReference>
<evidence type="ECO:0000313" key="4">
    <source>
        <dbReference type="Proteomes" id="UP000006804"/>
    </source>
</evidence>
<evidence type="ECO:0000259" key="2">
    <source>
        <dbReference type="Pfam" id="PF10120"/>
    </source>
</evidence>
<dbReference type="PANTHER" id="PTHR20858:SF17">
    <property type="entry name" value="HYDROXYMETHYLPYRIMIDINE_PHOSPHOMETHYLPYRIMIDINE KINASE THI20-RELATED"/>
    <property type="match status" value="1"/>
</dbReference>
<dbReference type="InterPro" id="IPR013749">
    <property type="entry name" value="PM/HMP-P_kinase-1"/>
</dbReference>
<dbReference type="SUPFAM" id="SSF53639">
    <property type="entry name" value="AraD/HMP-PK domain-like"/>
    <property type="match status" value="1"/>
</dbReference>
<dbReference type="EMBL" id="CP002351">
    <property type="protein sequence ID" value="AEH51434.1"/>
    <property type="molecule type" value="Genomic_DNA"/>
</dbReference>
<gene>
    <name evidence="3" type="ORF">Theth_1371</name>
</gene>
<feature type="domain" description="Pyridoxamine kinase/Phosphomethylpyrimidine kinase" evidence="1">
    <location>
        <begin position="9"/>
        <end position="219"/>
    </location>
</feature>
<dbReference type="KEGG" id="tta:Theth_1371"/>
<dbReference type="InterPro" id="IPR036409">
    <property type="entry name" value="Aldolase_II/adducin_N_sf"/>
</dbReference>
<dbReference type="GO" id="GO:0008972">
    <property type="term" value="F:phosphomethylpyrimidine kinase activity"/>
    <property type="evidence" value="ECO:0007669"/>
    <property type="project" value="TreeGrafter"/>
</dbReference>
<dbReference type="InterPro" id="IPR029056">
    <property type="entry name" value="Ribokinase-like"/>
</dbReference>
<dbReference type="HOGENOM" id="CLU_035788_0_0_0"/>
<dbReference type="Gene3D" id="3.40.1190.20">
    <property type="match status" value="1"/>
</dbReference>
<dbReference type="STRING" id="688269.Theth_1371"/>
<dbReference type="eggNOG" id="COG0351">
    <property type="taxonomic scope" value="Bacteria"/>
</dbReference>
<protein>
    <submittedName>
        <fullName evidence="3">Phosphomethylpyrimidine kinase</fullName>
    </submittedName>
</protein>
<dbReference type="Gene3D" id="3.40.225.10">
    <property type="entry name" value="Class II aldolase/adducin N-terminal domain"/>
    <property type="match status" value="1"/>
</dbReference>
<feature type="domain" description="Thiamine-phosphate synthase ThiN" evidence="2">
    <location>
        <begin position="252"/>
        <end position="405"/>
    </location>
</feature>
<dbReference type="Pfam" id="PF10120">
    <property type="entry name" value="ThiN"/>
    <property type="match status" value="1"/>
</dbReference>
<proteinExistence type="predicted"/>
<organism evidence="3 4">
    <name type="scientific">Pseudothermotoga thermarum DSM 5069</name>
    <dbReference type="NCBI Taxonomy" id="688269"/>
    <lineage>
        <taxon>Bacteria</taxon>
        <taxon>Thermotogati</taxon>
        <taxon>Thermotogota</taxon>
        <taxon>Thermotogae</taxon>
        <taxon>Thermotogales</taxon>
        <taxon>Thermotogaceae</taxon>
        <taxon>Pseudothermotoga</taxon>
    </lineage>
</organism>
<dbReference type="PATRIC" id="fig|688269.3.peg.1411"/>